<dbReference type="GO" id="GO:0005886">
    <property type="term" value="C:plasma membrane"/>
    <property type="evidence" value="ECO:0007669"/>
    <property type="project" value="UniProtKB-SubCell"/>
</dbReference>
<evidence type="ECO:0000256" key="5">
    <source>
        <dbReference type="ARBA" id="ARBA00022723"/>
    </source>
</evidence>
<keyword evidence="4 12" id="KW-0812">Transmembrane</keyword>
<keyword evidence="7 11" id="KW-0862">Zinc</keyword>
<protein>
    <submittedName>
        <fullName evidence="14">Zinc metalloprotease HtpX</fullName>
        <ecNumber evidence="14">3.4.24.-</ecNumber>
    </submittedName>
</protein>
<dbReference type="EMBL" id="VKGC01000005">
    <property type="protein sequence ID" value="TSA85805.1"/>
    <property type="molecule type" value="Genomic_DNA"/>
</dbReference>
<dbReference type="EC" id="3.4.24.-" evidence="14"/>
<proteinExistence type="inferred from homology"/>
<dbReference type="PANTHER" id="PTHR43221:SF1">
    <property type="entry name" value="PROTEASE HTPX"/>
    <property type="match status" value="1"/>
</dbReference>
<dbReference type="PANTHER" id="PTHR43221">
    <property type="entry name" value="PROTEASE HTPX"/>
    <property type="match status" value="1"/>
</dbReference>
<dbReference type="Pfam" id="PF01435">
    <property type="entry name" value="Peptidase_M48"/>
    <property type="match status" value="1"/>
</dbReference>
<evidence type="ECO:0000256" key="9">
    <source>
        <dbReference type="ARBA" id="ARBA00023049"/>
    </source>
</evidence>
<dbReference type="InterPro" id="IPR050083">
    <property type="entry name" value="HtpX_protease"/>
</dbReference>
<keyword evidence="2" id="KW-1003">Cell membrane</keyword>
<dbReference type="GO" id="GO:0006508">
    <property type="term" value="P:proteolysis"/>
    <property type="evidence" value="ECO:0007669"/>
    <property type="project" value="UniProtKB-KW"/>
</dbReference>
<feature type="transmembrane region" description="Helical" evidence="12">
    <location>
        <begin position="52"/>
        <end position="74"/>
    </location>
</feature>
<evidence type="ECO:0000313" key="14">
    <source>
        <dbReference type="EMBL" id="TSA85805.1"/>
    </source>
</evidence>
<dbReference type="Gene3D" id="3.30.2010.10">
    <property type="entry name" value="Metalloproteases ('zincins'), catalytic domain"/>
    <property type="match status" value="1"/>
</dbReference>
<reference evidence="14 15" key="1">
    <citation type="submission" date="2019-07" db="EMBL/GenBank/DDBJ databases">
        <title>Helicobacter labacensis sp. nov., Helicobacter mehlei sp. nov. and Helicobacter vulpis sp. nov., isolated from gastric mucosa of red fox (Vulpis vulpis).</title>
        <authorList>
            <person name="Kusar D."/>
            <person name="Gruntar I."/>
            <person name="Pate M."/>
            <person name="Zajc U."/>
            <person name="Ocepek M."/>
        </authorList>
    </citation>
    <scope>NUCLEOTIDE SEQUENCE [LARGE SCALE GENOMIC DNA]</scope>
    <source>
        <strain evidence="14 15">L8b</strain>
    </source>
</reference>
<keyword evidence="15" id="KW-1185">Reference proteome</keyword>
<evidence type="ECO:0000256" key="6">
    <source>
        <dbReference type="ARBA" id="ARBA00022801"/>
    </source>
</evidence>
<evidence type="ECO:0000256" key="12">
    <source>
        <dbReference type="SAM" id="Phobius"/>
    </source>
</evidence>
<evidence type="ECO:0000256" key="3">
    <source>
        <dbReference type="ARBA" id="ARBA00022670"/>
    </source>
</evidence>
<dbReference type="GO" id="GO:0004222">
    <property type="term" value="F:metalloendopeptidase activity"/>
    <property type="evidence" value="ECO:0007669"/>
    <property type="project" value="InterPro"/>
</dbReference>
<evidence type="ECO:0000259" key="13">
    <source>
        <dbReference type="Pfam" id="PF01435"/>
    </source>
</evidence>
<evidence type="ECO:0000256" key="2">
    <source>
        <dbReference type="ARBA" id="ARBA00022475"/>
    </source>
</evidence>
<evidence type="ECO:0000256" key="1">
    <source>
        <dbReference type="ARBA" id="ARBA00004651"/>
    </source>
</evidence>
<comment type="caution">
    <text evidence="14">The sequence shown here is derived from an EMBL/GenBank/DDBJ whole genome shotgun (WGS) entry which is preliminary data.</text>
</comment>
<dbReference type="Proteomes" id="UP000319322">
    <property type="component" value="Unassembled WGS sequence"/>
</dbReference>
<keyword evidence="5" id="KW-0479">Metal-binding</keyword>
<accession>A0A553V031</accession>
<feature type="transmembrane region" description="Helical" evidence="12">
    <location>
        <begin position="12"/>
        <end position="32"/>
    </location>
</feature>
<evidence type="ECO:0000256" key="10">
    <source>
        <dbReference type="ARBA" id="ARBA00023136"/>
    </source>
</evidence>
<reference evidence="14 15" key="3">
    <citation type="submission" date="2019-07" db="EMBL/GenBank/DDBJ databases">
        <authorList>
            <person name="Papic B."/>
        </authorList>
    </citation>
    <scope>NUCLEOTIDE SEQUENCE [LARGE SCALE GENOMIC DNA]</scope>
    <source>
        <strain evidence="14 15">L8b</strain>
    </source>
</reference>
<comment type="subcellular location">
    <subcellularLocation>
        <location evidence="1">Cell membrane</location>
        <topology evidence="1">Multi-pass membrane protein</topology>
    </subcellularLocation>
</comment>
<dbReference type="AlphaFoldDB" id="A0A553V031"/>
<evidence type="ECO:0000256" key="7">
    <source>
        <dbReference type="ARBA" id="ARBA00022833"/>
    </source>
</evidence>
<sequence length="310" mass="34791">MTFQQVIRENQNKTTLVLVTYMAIFVLIGLLVDVVRINAPHLGSALVQLLTFQIFPTITLLMLLAAVLIMAICISNSQAIMLSGSEYKLIDPSLVLRGKERMLAQILEELLRASNTPFRPQLYILDAPYMNAFASGWDSHNALIALTTTLVDNLERDEIKAVMAHELSHIRHGDVRLTMYVGILSNIMLLVANYGVWVFLGGRNNRGASLARTLLLVLQFVLPIFSLFLQMYLSRSREFMADSGAAYIMQDSQPMIRALQKISNNYNTHDFSQADPNPTRTASYLFDVSTLFSTHPSIEKRIAALMGRHV</sequence>
<dbReference type="NCBIfam" id="NF002775">
    <property type="entry name" value="PRK02870.1"/>
    <property type="match status" value="1"/>
</dbReference>
<comment type="cofactor">
    <cofactor evidence="11">
        <name>Zn(2+)</name>
        <dbReference type="ChEBI" id="CHEBI:29105"/>
    </cofactor>
    <text evidence="11">Binds 1 zinc ion per subunit.</text>
</comment>
<gene>
    <name evidence="14" type="primary">htpX</name>
    <name evidence="14" type="ORF">FNE76_03430</name>
</gene>
<evidence type="ECO:0000256" key="11">
    <source>
        <dbReference type="RuleBase" id="RU003983"/>
    </source>
</evidence>
<keyword evidence="10 12" id="KW-0472">Membrane</keyword>
<feature type="transmembrane region" description="Helical" evidence="12">
    <location>
        <begin position="212"/>
        <end position="233"/>
    </location>
</feature>
<organism evidence="14 15">
    <name type="scientific">Helicobacter mehlei</name>
    <dbReference type="NCBI Taxonomy" id="2316080"/>
    <lineage>
        <taxon>Bacteria</taxon>
        <taxon>Pseudomonadati</taxon>
        <taxon>Campylobacterota</taxon>
        <taxon>Epsilonproteobacteria</taxon>
        <taxon>Campylobacterales</taxon>
        <taxon>Helicobacteraceae</taxon>
        <taxon>Helicobacter</taxon>
    </lineage>
</organism>
<evidence type="ECO:0000313" key="15">
    <source>
        <dbReference type="Proteomes" id="UP000319322"/>
    </source>
</evidence>
<feature type="domain" description="Peptidase M48" evidence="13">
    <location>
        <begin position="100"/>
        <end position="307"/>
    </location>
</feature>
<keyword evidence="6 11" id="KW-0378">Hydrolase</keyword>
<feature type="transmembrane region" description="Helical" evidence="12">
    <location>
        <begin position="177"/>
        <end position="200"/>
    </location>
</feature>
<keyword evidence="8 12" id="KW-1133">Transmembrane helix</keyword>
<keyword evidence="3 11" id="KW-0645">Protease</keyword>
<reference evidence="15" key="2">
    <citation type="submission" date="2019-07" db="EMBL/GenBank/DDBJ databases">
        <title>Helicobacter labacensis sp. nov., Helicobacter mehlei sp. nov. and Helicobacter vulpis sp. nov., isolated from gastric mucosa of red fox (Vulpis vulpis).</title>
        <authorList>
            <person name="Papic B."/>
        </authorList>
    </citation>
    <scope>NUCLEOTIDE SEQUENCE [LARGE SCALE GENOMIC DNA]</scope>
    <source>
        <strain evidence="15">L8b</strain>
    </source>
</reference>
<evidence type="ECO:0000256" key="4">
    <source>
        <dbReference type="ARBA" id="ARBA00022692"/>
    </source>
</evidence>
<keyword evidence="9 11" id="KW-0482">Metalloprotease</keyword>
<comment type="similarity">
    <text evidence="11">Belongs to the peptidase M48 family.</text>
</comment>
<evidence type="ECO:0000256" key="8">
    <source>
        <dbReference type="ARBA" id="ARBA00022989"/>
    </source>
</evidence>
<dbReference type="GO" id="GO:0046872">
    <property type="term" value="F:metal ion binding"/>
    <property type="evidence" value="ECO:0007669"/>
    <property type="project" value="UniProtKB-KW"/>
</dbReference>
<name>A0A553V031_9HELI</name>
<dbReference type="InterPro" id="IPR001915">
    <property type="entry name" value="Peptidase_M48"/>
</dbReference>